<reference evidence="7" key="1">
    <citation type="journal article" date="2018" name="DNA Res.">
        <title>Multiple hybrid de novo genome assembly of finger millet, an orphan allotetraploid crop.</title>
        <authorList>
            <person name="Hatakeyama M."/>
            <person name="Aluri S."/>
            <person name="Balachadran M.T."/>
            <person name="Sivarajan S.R."/>
            <person name="Patrignani A."/>
            <person name="Gruter S."/>
            <person name="Poveda L."/>
            <person name="Shimizu-Inatsugi R."/>
            <person name="Baeten J."/>
            <person name="Francoijs K.J."/>
            <person name="Nataraja K.N."/>
            <person name="Reddy Y.A.N."/>
            <person name="Phadnis S."/>
            <person name="Ravikumar R.L."/>
            <person name="Schlapbach R."/>
            <person name="Sreeman S.M."/>
            <person name="Shimizu K.K."/>
        </authorList>
    </citation>
    <scope>NUCLEOTIDE SEQUENCE</scope>
</reference>
<organism evidence="7 8">
    <name type="scientific">Eleusine coracana subsp. coracana</name>
    <dbReference type="NCBI Taxonomy" id="191504"/>
    <lineage>
        <taxon>Eukaryota</taxon>
        <taxon>Viridiplantae</taxon>
        <taxon>Streptophyta</taxon>
        <taxon>Embryophyta</taxon>
        <taxon>Tracheophyta</taxon>
        <taxon>Spermatophyta</taxon>
        <taxon>Magnoliopsida</taxon>
        <taxon>Liliopsida</taxon>
        <taxon>Poales</taxon>
        <taxon>Poaceae</taxon>
        <taxon>PACMAD clade</taxon>
        <taxon>Chloridoideae</taxon>
        <taxon>Cynodonteae</taxon>
        <taxon>Eleusininae</taxon>
        <taxon>Eleusine</taxon>
    </lineage>
</organism>
<dbReference type="SUPFAM" id="SSF81606">
    <property type="entry name" value="PP2C-like"/>
    <property type="match status" value="1"/>
</dbReference>
<dbReference type="AlphaFoldDB" id="A0AAV5FVS7"/>
<dbReference type="EMBL" id="BQKI01000097">
    <property type="protein sequence ID" value="GJN38742.1"/>
    <property type="molecule type" value="Genomic_DNA"/>
</dbReference>
<comment type="catalytic activity">
    <reaction evidence="4">
        <text>O-phospho-L-seryl-[protein] + H2O = L-seryl-[protein] + phosphate</text>
        <dbReference type="Rhea" id="RHEA:20629"/>
        <dbReference type="Rhea" id="RHEA-COMP:9863"/>
        <dbReference type="Rhea" id="RHEA-COMP:11604"/>
        <dbReference type="ChEBI" id="CHEBI:15377"/>
        <dbReference type="ChEBI" id="CHEBI:29999"/>
        <dbReference type="ChEBI" id="CHEBI:43474"/>
        <dbReference type="ChEBI" id="CHEBI:83421"/>
        <dbReference type="EC" id="3.1.3.16"/>
    </reaction>
</comment>
<comment type="caution">
    <text evidence="7">The sequence shown here is derived from an EMBL/GenBank/DDBJ whole genome shotgun (WGS) entry which is preliminary data.</text>
</comment>
<evidence type="ECO:0000259" key="6">
    <source>
        <dbReference type="Pfam" id="PF00481"/>
    </source>
</evidence>
<evidence type="ECO:0000256" key="1">
    <source>
        <dbReference type="ARBA" id="ARBA00013081"/>
    </source>
</evidence>
<dbReference type="PANTHER" id="PTHR13832:SF790">
    <property type="entry name" value="PROTEIN PHOSPHATASE 2C 22-RELATED"/>
    <property type="match status" value="1"/>
</dbReference>
<dbReference type="Proteomes" id="UP001054889">
    <property type="component" value="Unassembled WGS sequence"/>
</dbReference>
<sequence length="341" mass="36663">MSRGVASILLVRIMATYRAGEAGPRRSGRQRRKVLEEASGCGSLWAVAVAVILETQWTTTSPPSTGSSAGFHQWWWRRRASKPSMRALNGVRVAGCGPHLTSILIETDFLLPDAGCAVCSSSTASPRKEWLHRGRHRAHGRRRGLLAGDPSPATAFCANPGGLIRRSASAGRVAAGLAEFAGGDAASTDQNPAGGEHREAAIDLAAVLGMRLVRKKAPVPFMGFYRHGGKHAADFVCSNLPRFIVEDQGFPREIEKTVSSAFLQTDAAFADACSSNCFLCFWYNCTCSTCSLKVIEMSKDHRPSCNIERTCIEASGGYVDDGYLNGQLNAPEQSGIGTWKE</sequence>
<evidence type="ECO:0000256" key="3">
    <source>
        <dbReference type="ARBA" id="ARBA00022912"/>
    </source>
</evidence>
<comment type="catalytic activity">
    <reaction evidence="5">
        <text>O-phospho-L-threonyl-[protein] + H2O = L-threonyl-[protein] + phosphate</text>
        <dbReference type="Rhea" id="RHEA:47004"/>
        <dbReference type="Rhea" id="RHEA-COMP:11060"/>
        <dbReference type="Rhea" id="RHEA-COMP:11605"/>
        <dbReference type="ChEBI" id="CHEBI:15377"/>
        <dbReference type="ChEBI" id="CHEBI:30013"/>
        <dbReference type="ChEBI" id="CHEBI:43474"/>
        <dbReference type="ChEBI" id="CHEBI:61977"/>
        <dbReference type="EC" id="3.1.3.16"/>
    </reaction>
</comment>
<reference evidence="7" key="2">
    <citation type="submission" date="2021-12" db="EMBL/GenBank/DDBJ databases">
        <title>Resequencing data analysis of finger millet.</title>
        <authorList>
            <person name="Hatakeyama M."/>
            <person name="Aluri S."/>
            <person name="Balachadran M.T."/>
            <person name="Sivarajan S.R."/>
            <person name="Poveda L."/>
            <person name="Shimizu-Inatsugi R."/>
            <person name="Schlapbach R."/>
            <person name="Sreeman S.M."/>
            <person name="Shimizu K.K."/>
        </authorList>
    </citation>
    <scope>NUCLEOTIDE SEQUENCE</scope>
</reference>
<name>A0AAV5FVS7_ELECO</name>
<gene>
    <name evidence="7" type="primary">gb27811</name>
    <name evidence="7" type="ORF">PR202_gb27811</name>
</gene>
<proteinExistence type="predicted"/>
<evidence type="ECO:0000313" key="7">
    <source>
        <dbReference type="EMBL" id="GJN38742.1"/>
    </source>
</evidence>
<dbReference type="Gene3D" id="3.60.40.10">
    <property type="entry name" value="PPM-type phosphatase domain"/>
    <property type="match status" value="1"/>
</dbReference>
<evidence type="ECO:0000256" key="2">
    <source>
        <dbReference type="ARBA" id="ARBA00022801"/>
    </source>
</evidence>
<dbReference type="InterPro" id="IPR001932">
    <property type="entry name" value="PPM-type_phosphatase-like_dom"/>
</dbReference>
<keyword evidence="3" id="KW-0904">Protein phosphatase</keyword>
<evidence type="ECO:0000256" key="4">
    <source>
        <dbReference type="ARBA" id="ARBA00047761"/>
    </source>
</evidence>
<evidence type="ECO:0000256" key="5">
    <source>
        <dbReference type="ARBA" id="ARBA00048336"/>
    </source>
</evidence>
<protein>
    <recommendedName>
        <fullName evidence="1">protein-serine/threonine phosphatase</fullName>
        <ecNumber evidence="1">3.1.3.16</ecNumber>
    </recommendedName>
</protein>
<dbReference type="EC" id="3.1.3.16" evidence="1"/>
<dbReference type="InterPro" id="IPR015655">
    <property type="entry name" value="PP2C"/>
</dbReference>
<accession>A0AAV5FVS7</accession>
<feature type="domain" description="PPM-type phosphatase" evidence="6">
    <location>
        <begin position="295"/>
        <end position="329"/>
    </location>
</feature>
<evidence type="ECO:0000313" key="8">
    <source>
        <dbReference type="Proteomes" id="UP001054889"/>
    </source>
</evidence>
<dbReference type="InterPro" id="IPR036457">
    <property type="entry name" value="PPM-type-like_dom_sf"/>
</dbReference>
<keyword evidence="8" id="KW-1185">Reference proteome</keyword>
<dbReference type="PANTHER" id="PTHR13832">
    <property type="entry name" value="PROTEIN PHOSPHATASE 2C"/>
    <property type="match status" value="1"/>
</dbReference>
<dbReference type="GO" id="GO:0004722">
    <property type="term" value="F:protein serine/threonine phosphatase activity"/>
    <property type="evidence" value="ECO:0007669"/>
    <property type="project" value="UniProtKB-EC"/>
</dbReference>
<dbReference type="Pfam" id="PF00481">
    <property type="entry name" value="PP2C"/>
    <property type="match status" value="1"/>
</dbReference>
<keyword evidence="2" id="KW-0378">Hydrolase</keyword>